<evidence type="ECO:0000313" key="1">
    <source>
        <dbReference type="EMBL" id="EIR20682.1"/>
    </source>
</evidence>
<dbReference type="EMBL" id="AKRT01000233">
    <property type="protein sequence ID" value="EIR20682.1"/>
    <property type="molecule type" value="Genomic_DNA"/>
</dbReference>
<accession>A0AB72ZLF7</accession>
<protein>
    <recommendedName>
        <fullName evidence="3">Transposase</fullName>
    </recommendedName>
</protein>
<sequence>MNYLRSALKIKRGNLTVTLKNDLITYGIFKNVLMQVPK</sequence>
<dbReference type="AlphaFoldDB" id="A0AB72ZLF7"/>
<reference evidence="1 2" key="1">
    <citation type="submission" date="2012-05" db="EMBL/GenBank/DDBJ databases">
        <title>Genome sequence of Yersinia Pestis PY-08.</title>
        <authorList>
            <person name="Santana-Cruz I."/>
            <person name="Sengamalay N."/>
            <person name="McCracken C."/>
            <person name="Daugherty S.C."/>
            <person name="Maroo A."/>
            <person name="Vara P.G."/>
            <person name="Tallon L.J."/>
            <person name="Sadzewicz L."/>
            <person name="Vinetz J.M."/>
            <person name="Cespedes Zambrano M.J."/>
            <person name="Fraser-Liggett C.M."/>
            <person name="Tettelin H."/>
        </authorList>
    </citation>
    <scope>NUCLEOTIDE SEQUENCE [LARGE SCALE GENOMIC DNA]</scope>
    <source>
        <strain evidence="1 2">PY-08</strain>
    </source>
</reference>
<organism evidence="1 2">
    <name type="scientific">Yersinia pestis PY-08</name>
    <dbReference type="NCBI Taxonomy" id="992134"/>
    <lineage>
        <taxon>Bacteria</taxon>
        <taxon>Pseudomonadati</taxon>
        <taxon>Pseudomonadota</taxon>
        <taxon>Gammaproteobacteria</taxon>
        <taxon>Enterobacterales</taxon>
        <taxon>Yersiniaceae</taxon>
        <taxon>Yersinia</taxon>
    </lineage>
</organism>
<dbReference type="Proteomes" id="UP000003231">
    <property type="component" value="Unassembled WGS sequence"/>
</dbReference>
<gene>
    <name evidence="1" type="ORF">YPPY08_1771</name>
</gene>
<evidence type="ECO:0008006" key="3">
    <source>
        <dbReference type="Google" id="ProtNLM"/>
    </source>
</evidence>
<proteinExistence type="predicted"/>
<name>A0AB72ZLF7_YERPE</name>
<evidence type="ECO:0000313" key="2">
    <source>
        <dbReference type="Proteomes" id="UP000003231"/>
    </source>
</evidence>
<comment type="caution">
    <text evidence="1">The sequence shown here is derived from an EMBL/GenBank/DDBJ whole genome shotgun (WGS) entry which is preliminary data.</text>
</comment>